<dbReference type="InterPro" id="IPR003423">
    <property type="entry name" value="OMP_efflux"/>
</dbReference>
<sequence length="497" mass="55028">MVNRLTLSDSQSRAAQPWIQPISFVFRLRVKPLYLGLVTASSVAGCAMGPDYQRPELALPSQYQAQILSQTTAEQGNIKDVSALSWRHFYQDPVLISLIEHALANNLDLQMAQSRLLAARSKMTVVDSALWPEVSANLGYERSLDSGATSKDPSPTTAVDLAGTVSWELDLWGANRRASEAAMADYLSEVEKVRLTYVSLISDIASRYYEWLDIEQRYSVSIDTVGLRQKELDIAKLRHANGVISGLDVRQAEVELQSTKVTLPTLDYERKYKINQLHILLGEYDYALPSPQGLPENMGLPYELSAGVPSELLTLRPDVKMSEQAMIAANAQVGIAKAAFFPKFTISGQYGRENNHLKDIFDSNGVTWSLLGGISAPIFNRGKIAAEYDIATEEAKQSMLSYRNVVLTAYFDVNDALNNLKRAQEAIKAQRELVQSSSAYARLARLRYQNGVATSLDLMDAQRQLFSAQLAYSEILRDKQLAKIALYRALGGGAVSE</sequence>
<keyword evidence="2" id="KW-0449">Lipoprotein</keyword>
<dbReference type="InterPro" id="IPR010131">
    <property type="entry name" value="MdtP/NodT-like"/>
</dbReference>
<comment type="similarity">
    <text evidence="1 2">Belongs to the outer membrane factor (OMF) (TC 1.B.17) family.</text>
</comment>
<evidence type="ECO:0000256" key="2">
    <source>
        <dbReference type="RuleBase" id="RU362097"/>
    </source>
</evidence>
<comment type="subcellular location">
    <subcellularLocation>
        <location evidence="2">Cell outer membrane</location>
        <topology evidence="2">Lipid-anchor</topology>
    </subcellularLocation>
</comment>
<keyword evidence="2" id="KW-0472">Membrane</keyword>
<organism evidence="3 4">
    <name type="scientific">Shewanella bicestrii</name>
    <dbReference type="NCBI Taxonomy" id="2018305"/>
    <lineage>
        <taxon>Bacteria</taxon>
        <taxon>Pseudomonadati</taxon>
        <taxon>Pseudomonadota</taxon>
        <taxon>Gammaproteobacteria</taxon>
        <taxon>Alteromonadales</taxon>
        <taxon>Shewanellaceae</taxon>
        <taxon>Shewanella</taxon>
    </lineage>
</organism>
<name>A0A220UN04_9GAMM</name>
<dbReference type="Proteomes" id="UP000198367">
    <property type="component" value="Chromosome"/>
</dbReference>
<keyword evidence="2" id="KW-0812">Transmembrane</keyword>
<dbReference type="Gene3D" id="1.20.1600.10">
    <property type="entry name" value="Outer membrane efflux proteins (OEP)"/>
    <property type="match status" value="1"/>
</dbReference>
<dbReference type="GO" id="GO:0015562">
    <property type="term" value="F:efflux transmembrane transporter activity"/>
    <property type="evidence" value="ECO:0007669"/>
    <property type="project" value="InterPro"/>
</dbReference>
<protein>
    <submittedName>
        <fullName evidence="3">RND transporter</fullName>
    </submittedName>
</protein>
<dbReference type="NCBIfam" id="TIGR01845">
    <property type="entry name" value="outer_NodT"/>
    <property type="match status" value="1"/>
</dbReference>
<accession>A0A220UN04</accession>
<proteinExistence type="inferred from homology"/>
<evidence type="ECO:0000313" key="4">
    <source>
        <dbReference type="Proteomes" id="UP000198367"/>
    </source>
</evidence>
<reference evidence="3 4" key="1">
    <citation type="submission" date="2017-07" db="EMBL/GenBank/DDBJ databases">
        <title>Phenotypical and genomic characterization of a clinical isolate of Shewanella bicestrii sp. nov. producing an extended-spectrum beta-lactamase and a new oxacillinase variant.</title>
        <authorList>
            <person name="Jousset A.B."/>
            <person name="Bonnin R.A."/>
            <person name="Girlich D."/>
            <person name="Dabos L."/>
            <person name="Potron A."/>
            <person name="Dortet L."/>
            <person name="Glaser P."/>
            <person name="Naas T."/>
        </authorList>
    </citation>
    <scope>NUCLEOTIDE SEQUENCE [LARGE SCALE GENOMIC DNA]</scope>
    <source>
        <strain evidence="3 4">JAB-1</strain>
    </source>
</reference>
<dbReference type="PANTHER" id="PTHR30203">
    <property type="entry name" value="OUTER MEMBRANE CATION EFFLUX PROTEIN"/>
    <property type="match status" value="1"/>
</dbReference>
<evidence type="ECO:0000256" key="1">
    <source>
        <dbReference type="ARBA" id="ARBA00007613"/>
    </source>
</evidence>
<keyword evidence="4" id="KW-1185">Reference proteome</keyword>
<keyword evidence="2" id="KW-1134">Transmembrane beta strand</keyword>
<keyword evidence="2" id="KW-0564">Palmitate</keyword>
<gene>
    <name evidence="3" type="ORF">CF168_10710</name>
</gene>
<dbReference type="GO" id="GO:0009279">
    <property type="term" value="C:cell outer membrane"/>
    <property type="evidence" value="ECO:0007669"/>
    <property type="project" value="UniProtKB-SubCell"/>
</dbReference>
<dbReference type="Gene3D" id="2.20.200.10">
    <property type="entry name" value="Outer membrane efflux proteins (OEP)"/>
    <property type="match status" value="1"/>
</dbReference>
<dbReference type="AlphaFoldDB" id="A0A220UN04"/>
<dbReference type="Pfam" id="PF02321">
    <property type="entry name" value="OEP"/>
    <property type="match status" value="2"/>
</dbReference>
<dbReference type="RefSeq" id="WP_089067822.1">
    <property type="nucleotide sequence ID" value="NZ_CP022358.1"/>
</dbReference>
<dbReference type="KEGG" id="sbj:CF168_10710"/>
<dbReference type="SUPFAM" id="SSF56954">
    <property type="entry name" value="Outer membrane efflux proteins (OEP)"/>
    <property type="match status" value="1"/>
</dbReference>
<dbReference type="EMBL" id="CP022358">
    <property type="protein sequence ID" value="ASK69301.1"/>
    <property type="molecule type" value="Genomic_DNA"/>
</dbReference>
<evidence type="ECO:0000313" key="3">
    <source>
        <dbReference type="EMBL" id="ASK69301.1"/>
    </source>
</evidence>